<evidence type="ECO:0000313" key="1">
    <source>
        <dbReference type="EMBL" id="KUG29759.1"/>
    </source>
</evidence>
<gene>
    <name evidence="1" type="ORF">ASZ90_000341</name>
</gene>
<dbReference type="EMBL" id="LNQE01000041">
    <property type="protein sequence ID" value="KUG29759.1"/>
    <property type="molecule type" value="Genomic_DNA"/>
</dbReference>
<reference evidence="1" key="1">
    <citation type="journal article" date="2015" name="Proc. Natl. Acad. Sci. U.S.A.">
        <title>Networks of energetic and metabolic interactions define dynamics in microbial communities.</title>
        <authorList>
            <person name="Embree M."/>
            <person name="Liu J.K."/>
            <person name="Al-Bassam M.M."/>
            <person name="Zengler K."/>
        </authorList>
    </citation>
    <scope>NUCLEOTIDE SEQUENCE</scope>
</reference>
<sequence length="434" mass="47376">MKKTDLALFGGAAIRTRPFPRYNTMGEEERQAVLRVIESGNLSQFMGAWTDGFYGGPEVRALEEEWAADVGARRAVSVNSASSALVVALGAAGVGPHDEVIVSPYSMCISATAPLFWGAVPVFCDVEPLTYCIDPARLEALVTPRTRAIVSVDIFGQPADHEAIMDIAARHGLTVIEDASQAPLAHLHGRRAGTLGHIGVFSLNCHKHIHSGEGGIAVTDDPTLAERMCLIRNHAEAAAGPRGETDLTNLVGHNMRMTELEAAVARCQLRKLPDLVRARRDNCAATIRGLASLPAIRFGGLRDGATHAFYLLPFLFDEKDAGVPRERFLEAVRAELAPSQGREKEGVKIYGGYVQPIYWLPLFQKRVALGREGFPFTGSAVRYDRGLCPVVERLHLRELFCTDLMHAAMTGPDIDNVIAAFEKVWEGREFLSRQ</sequence>
<dbReference type="Gene3D" id="3.40.640.10">
    <property type="entry name" value="Type I PLP-dependent aspartate aminotransferase-like (Major domain)"/>
    <property type="match status" value="1"/>
</dbReference>
<accession>A0A0W8G9D9</accession>
<name>A0A0W8G9D9_9ZZZZ</name>
<keyword evidence="1" id="KW-0032">Aminotransferase</keyword>
<dbReference type="Pfam" id="PF01041">
    <property type="entry name" value="DegT_DnrJ_EryC1"/>
    <property type="match status" value="1"/>
</dbReference>
<keyword evidence="1" id="KW-0808">Transferase</keyword>
<dbReference type="GO" id="GO:0000271">
    <property type="term" value="P:polysaccharide biosynthetic process"/>
    <property type="evidence" value="ECO:0007669"/>
    <property type="project" value="TreeGrafter"/>
</dbReference>
<proteinExistence type="predicted"/>
<dbReference type="Gene3D" id="3.90.1150.10">
    <property type="entry name" value="Aspartate Aminotransferase, domain 1"/>
    <property type="match status" value="1"/>
</dbReference>
<dbReference type="PANTHER" id="PTHR30244:SF34">
    <property type="entry name" value="DTDP-4-AMINO-4,6-DIDEOXYGALACTOSE TRANSAMINASE"/>
    <property type="match status" value="1"/>
</dbReference>
<comment type="caution">
    <text evidence="1">The sequence shown here is derived from an EMBL/GenBank/DDBJ whole genome shotgun (WGS) entry which is preliminary data.</text>
</comment>
<dbReference type="InterPro" id="IPR000653">
    <property type="entry name" value="DegT/StrS_aminotransferase"/>
</dbReference>
<dbReference type="GO" id="GO:0030170">
    <property type="term" value="F:pyridoxal phosphate binding"/>
    <property type="evidence" value="ECO:0007669"/>
    <property type="project" value="TreeGrafter"/>
</dbReference>
<dbReference type="SUPFAM" id="SSF53383">
    <property type="entry name" value="PLP-dependent transferases"/>
    <property type="match status" value="1"/>
</dbReference>
<dbReference type="InterPro" id="IPR015424">
    <property type="entry name" value="PyrdxlP-dep_Trfase"/>
</dbReference>
<dbReference type="GO" id="GO:0008483">
    <property type="term" value="F:transaminase activity"/>
    <property type="evidence" value="ECO:0007669"/>
    <property type="project" value="UniProtKB-KW"/>
</dbReference>
<dbReference type="InterPro" id="IPR015422">
    <property type="entry name" value="PyrdxlP-dep_Trfase_small"/>
</dbReference>
<dbReference type="AlphaFoldDB" id="A0A0W8G9D9"/>
<dbReference type="InterPro" id="IPR015421">
    <property type="entry name" value="PyrdxlP-dep_Trfase_major"/>
</dbReference>
<dbReference type="PANTHER" id="PTHR30244">
    <property type="entry name" value="TRANSAMINASE"/>
    <property type="match status" value="1"/>
</dbReference>
<organism evidence="1">
    <name type="scientific">hydrocarbon metagenome</name>
    <dbReference type="NCBI Taxonomy" id="938273"/>
    <lineage>
        <taxon>unclassified sequences</taxon>
        <taxon>metagenomes</taxon>
        <taxon>ecological metagenomes</taxon>
    </lineage>
</organism>
<dbReference type="CDD" id="cd00616">
    <property type="entry name" value="AHBA_syn"/>
    <property type="match status" value="1"/>
</dbReference>
<protein>
    <submittedName>
        <fullName evidence="1">Degt/dnrj/eryc1/strs aminotransferase</fullName>
    </submittedName>
</protein>